<feature type="domain" description="NADAR" evidence="1">
    <location>
        <begin position="9"/>
        <end position="174"/>
    </location>
</feature>
<dbReference type="NCBIfam" id="TIGR02464">
    <property type="entry name" value="ribofla_fusion"/>
    <property type="match status" value="1"/>
</dbReference>
<organism evidence="2 3">
    <name type="scientific">Crucibulum laeve</name>
    <dbReference type="NCBI Taxonomy" id="68775"/>
    <lineage>
        <taxon>Eukaryota</taxon>
        <taxon>Fungi</taxon>
        <taxon>Dikarya</taxon>
        <taxon>Basidiomycota</taxon>
        <taxon>Agaricomycotina</taxon>
        <taxon>Agaricomycetes</taxon>
        <taxon>Agaricomycetidae</taxon>
        <taxon>Agaricales</taxon>
        <taxon>Agaricineae</taxon>
        <taxon>Nidulariaceae</taxon>
        <taxon>Crucibulum</taxon>
    </lineage>
</organism>
<dbReference type="Gene3D" id="1.10.357.40">
    <property type="entry name" value="YbiA-like"/>
    <property type="match status" value="1"/>
</dbReference>
<protein>
    <recommendedName>
        <fullName evidence="1">NADAR domain-containing protein</fullName>
    </recommendedName>
</protein>
<dbReference type="SUPFAM" id="SSF143990">
    <property type="entry name" value="YbiA-like"/>
    <property type="match status" value="1"/>
</dbReference>
<evidence type="ECO:0000259" key="1">
    <source>
        <dbReference type="Pfam" id="PF08719"/>
    </source>
</evidence>
<name>A0A5C3MAR4_9AGAR</name>
<dbReference type="OrthoDB" id="206452at2759"/>
<dbReference type="InterPro" id="IPR012816">
    <property type="entry name" value="NADAR"/>
</dbReference>
<dbReference type="STRING" id="68775.A0A5C3MAR4"/>
<dbReference type="Proteomes" id="UP000308652">
    <property type="component" value="Unassembled WGS sequence"/>
</dbReference>
<dbReference type="InterPro" id="IPR037238">
    <property type="entry name" value="YbiA-like_sf"/>
</dbReference>
<accession>A0A5C3MAR4</accession>
<dbReference type="Pfam" id="PF08719">
    <property type="entry name" value="NADAR"/>
    <property type="match status" value="1"/>
</dbReference>
<dbReference type="CDD" id="cd15457">
    <property type="entry name" value="NADAR"/>
    <property type="match status" value="1"/>
</dbReference>
<keyword evidence="3" id="KW-1185">Reference proteome</keyword>
<evidence type="ECO:0000313" key="3">
    <source>
        <dbReference type="Proteomes" id="UP000308652"/>
    </source>
</evidence>
<reference evidence="2 3" key="1">
    <citation type="journal article" date="2019" name="Nat. Ecol. Evol.">
        <title>Megaphylogeny resolves global patterns of mushroom evolution.</title>
        <authorList>
            <person name="Varga T."/>
            <person name="Krizsan K."/>
            <person name="Foldi C."/>
            <person name="Dima B."/>
            <person name="Sanchez-Garcia M."/>
            <person name="Sanchez-Ramirez S."/>
            <person name="Szollosi G.J."/>
            <person name="Szarkandi J.G."/>
            <person name="Papp V."/>
            <person name="Albert L."/>
            <person name="Andreopoulos W."/>
            <person name="Angelini C."/>
            <person name="Antonin V."/>
            <person name="Barry K.W."/>
            <person name="Bougher N.L."/>
            <person name="Buchanan P."/>
            <person name="Buyck B."/>
            <person name="Bense V."/>
            <person name="Catcheside P."/>
            <person name="Chovatia M."/>
            <person name="Cooper J."/>
            <person name="Damon W."/>
            <person name="Desjardin D."/>
            <person name="Finy P."/>
            <person name="Geml J."/>
            <person name="Haridas S."/>
            <person name="Hughes K."/>
            <person name="Justo A."/>
            <person name="Karasinski D."/>
            <person name="Kautmanova I."/>
            <person name="Kiss B."/>
            <person name="Kocsube S."/>
            <person name="Kotiranta H."/>
            <person name="LaButti K.M."/>
            <person name="Lechner B.E."/>
            <person name="Liimatainen K."/>
            <person name="Lipzen A."/>
            <person name="Lukacs Z."/>
            <person name="Mihaltcheva S."/>
            <person name="Morgado L.N."/>
            <person name="Niskanen T."/>
            <person name="Noordeloos M.E."/>
            <person name="Ohm R.A."/>
            <person name="Ortiz-Santana B."/>
            <person name="Ovrebo C."/>
            <person name="Racz N."/>
            <person name="Riley R."/>
            <person name="Savchenko A."/>
            <person name="Shiryaev A."/>
            <person name="Soop K."/>
            <person name="Spirin V."/>
            <person name="Szebenyi C."/>
            <person name="Tomsovsky M."/>
            <person name="Tulloss R.E."/>
            <person name="Uehling J."/>
            <person name="Grigoriev I.V."/>
            <person name="Vagvolgyi C."/>
            <person name="Papp T."/>
            <person name="Martin F.M."/>
            <person name="Miettinen O."/>
            <person name="Hibbett D.S."/>
            <person name="Nagy L.G."/>
        </authorList>
    </citation>
    <scope>NUCLEOTIDE SEQUENCE [LARGE SCALE GENOMIC DNA]</scope>
    <source>
        <strain evidence="2 3">CBS 166.37</strain>
    </source>
</reference>
<dbReference type="AlphaFoldDB" id="A0A5C3MAR4"/>
<gene>
    <name evidence="2" type="ORF">BDQ12DRAFT_696739</name>
</gene>
<sequence>MYAREDCVFFWKTNEVHGWASQWFPSSFTARLVFDEEADEEEVTFESAEHWMMVQKALLFNDPSKAREILAVTGVTSTDMALVKSLGRQVSNFNDETWNMNREQIVLEGTLLKFRQNDELREQLLATGEKHIIEASPRDRIWGVGYGEKNALKQFERWGLNLLGNALEEARSVLKAENERLD</sequence>
<evidence type="ECO:0000313" key="2">
    <source>
        <dbReference type="EMBL" id="TFK41556.1"/>
    </source>
</evidence>
<dbReference type="EMBL" id="ML213594">
    <property type="protein sequence ID" value="TFK41556.1"/>
    <property type="molecule type" value="Genomic_DNA"/>
</dbReference>
<proteinExistence type="predicted"/>